<protein>
    <submittedName>
        <fullName evidence="1">Uncharacterized protein</fullName>
    </submittedName>
</protein>
<dbReference type="Proteomes" id="UP001596189">
    <property type="component" value="Unassembled WGS sequence"/>
</dbReference>
<comment type="caution">
    <text evidence="1">The sequence shown here is derived from an EMBL/GenBank/DDBJ whole genome shotgun (WGS) entry which is preliminary data.</text>
</comment>
<dbReference type="RefSeq" id="WP_345716464.1">
    <property type="nucleotide sequence ID" value="NZ_BAABFP010000005.1"/>
</dbReference>
<reference evidence="2" key="1">
    <citation type="journal article" date="2019" name="Int. J. Syst. Evol. Microbiol.">
        <title>The Global Catalogue of Microorganisms (GCM) 10K type strain sequencing project: providing services to taxonomists for standard genome sequencing and annotation.</title>
        <authorList>
            <consortium name="The Broad Institute Genomics Platform"/>
            <consortium name="The Broad Institute Genome Sequencing Center for Infectious Disease"/>
            <person name="Wu L."/>
            <person name="Ma J."/>
        </authorList>
    </citation>
    <scope>NUCLEOTIDE SEQUENCE [LARGE SCALE GENOMIC DNA]</scope>
    <source>
        <strain evidence="2">KACC 14249</strain>
    </source>
</reference>
<organism evidence="1 2">
    <name type="scientific">Angustibacter luteus</name>
    <dbReference type="NCBI Taxonomy" id="658456"/>
    <lineage>
        <taxon>Bacteria</taxon>
        <taxon>Bacillati</taxon>
        <taxon>Actinomycetota</taxon>
        <taxon>Actinomycetes</taxon>
        <taxon>Kineosporiales</taxon>
        <taxon>Kineosporiaceae</taxon>
    </lineage>
</organism>
<evidence type="ECO:0000313" key="2">
    <source>
        <dbReference type="Proteomes" id="UP001596189"/>
    </source>
</evidence>
<sequence>MQEDEANRIAATLMERGVIARVARPSSYRFGVRIPLGDGREALWDVDGAAGLEAQVMRDGVLVGFVPQIPGSEHFDEAQTVEAILATDYGSA</sequence>
<proteinExistence type="predicted"/>
<dbReference type="EMBL" id="JBHSRD010000002">
    <property type="protein sequence ID" value="MFC6005578.1"/>
    <property type="molecule type" value="Genomic_DNA"/>
</dbReference>
<gene>
    <name evidence="1" type="ORF">ACFQDO_00405</name>
</gene>
<keyword evidence="2" id="KW-1185">Reference proteome</keyword>
<accession>A0ABW1J9J4</accession>
<evidence type="ECO:0000313" key="1">
    <source>
        <dbReference type="EMBL" id="MFC6005578.1"/>
    </source>
</evidence>
<name>A0ABW1J9J4_9ACTN</name>